<feature type="repeat" description="RCC1" evidence="2">
    <location>
        <begin position="822"/>
        <end position="873"/>
    </location>
</feature>
<reference evidence="5" key="1">
    <citation type="submission" date="2021-01" db="EMBL/GenBank/DDBJ databases">
        <authorList>
            <person name="Corre E."/>
            <person name="Pelletier E."/>
            <person name="Niang G."/>
            <person name="Scheremetjew M."/>
            <person name="Finn R."/>
            <person name="Kale V."/>
            <person name="Holt S."/>
            <person name="Cochrane G."/>
            <person name="Meng A."/>
            <person name="Brown T."/>
            <person name="Cohen L."/>
        </authorList>
    </citation>
    <scope>NUCLEOTIDE SEQUENCE</scope>
    <source>
        <strain evidence="5">CCMP644</strain>
    </source>
</reference>
<feature type="repeat" description="RCC1" evidence="2">
    <location>
        <begin position="1033"/>
        <end position="1082"/>
    </location>
</feature>
<dbReference type="InterPro" id="IPR058923">
    <property type="entry name" value="RCC1-like_dom"/>
</dbReference>
<dbReference type="PROSITE" id="PS00626">
    <property type="entry name" value="RCC1_2"/>
    <property type="match status" value="1"/>
</dbReference>
<gene>
    <name evidence="5" type="ORF">HAND00432_LOCUS21009</name>
</gene>
<accession>A0A7S1E9W5</accession>
<sequence>MEKIPDDAVQPPAQAMPEVLDDIATDVLAESPSREGDGFVLTYGKGVFGRLGHGIDYTLSEESIRLPKRVETLAKFSIQELVCGKDSTACLTDTGRLYQWGKSVTGKLGLGRVSGPVVVPTRLDFFASKIVCAVALGRNHSVCLTDDSRMYCWGSNTFGQLGLPEITTYLPSPAEVKSLREQHVRSFACGGWHTLACMWSGAVFSCGKGWHGQLGQGDYESLTAQSKALPYFKRIMQGFGDHRIVKVYGGIEMSGAISESGRVFTWGQGDQCQLGHDSTNNESEPRELESLSKMRIVDLAMGASHMLALDEKGVPYSWGKGANGQLGHGEMGEKERMPRPIELCRRMIKGLSGADAEIRDMEWGSFYFKKERVPLESGEDGEEERQVEYRQKGKVVQIAADANYSLFVLERLANEAEILAYVLAVEKGLAVSKKMTHMTVVRELFGCGSGKGGVLQSVGKETEYIPRLLLETHSGELLQDIVHVSAGKAHVGIVVREDYLRNVESKNMDERTRKDAEALRARMESNSQEAHLMEIARQEEMDILKSQEERKQNPFSVEIESALEAYLSSIHGFDKEKWLPILLENNVDIETLSTITTDEELKMCGITAIGARRRLLRELAHLPTRYTPVFYSYHNSKFIYISWPPSRAEEIAKKNLLDKNRTGGNPFGEFLKKKAGGKIFRCLVRYAEGKHLESILDRANLRYQADPEGQHKLFMWGVGIDGRGGHGYAMAYATPHEVTALPLKAKVVEVACGCEHTIARTYDGSMLSWGNGERGQLGTTENYNGVGVNKAYTPQVVQGLKRYFIVNIAAGRWHNVVITSDRIVFVWGAGQFGQLGLDNWDTKGTPAHLKALDSRGSCKAICGGWHSGVVTETGKLLVWGKNTHGQLGLGDCRTINYPKPNLTLRATGKVRTCDMGANHTLVVMVANRVFSFGAGDSGQLGHDSKQSCYIPREIELLEAKNICQVAAGDQHSLALSVFGEVWAWGGSPFGQLGHGGIMDITVPTPLLERHNIPPNVKQIACGYTFSMALTSNGDVYSWGQGESGELGHAQKVLAYAPMLINDFVKIEQIAAGHRHAGCVQFTPRTVLFDDRQAEDAANVDDATTQHSGSGTTTPRSERSKHSRGTALHELQSQKKHGFVFLWGEDTCGQLGMRGLQGARSPTLLQGMVALNIKDVSCSQDMSAFVTDTGRVYVCGSGELGRLGLGHLAPAPTPMELRFFSVQQVKICSIACGIAHTLALTDDRRVYAWGDGTWGNTGISSSPEVKEPLELHSLAASETVKIEAGGFHSAAITMDGKLLTWGKNSNGQLGQGTVSVCEESPKKVESVGGNYVMDVSLGRNHTVILVQSTPPNIFSCGMNANGQLGHKDYVDRCDPSPIMELDDRSIISIGTGSAHTAVISQFGDLLTWGNGRNGQLGVFSGIDSDIPSPMQLPSFCDNKLVRVVCGSEITAVVTDHGEVFMCGRESSTGMGASLARNYANPTQPKEVEGLTGVTQLAFGAIHGIALVNSTLDLSGGA</sequence>
<feature type="repeat" description="RCC1" evidence="2">
    <location>
        <begin position="1189"/>
        <end position="1242"/>
    </location>
</feature>
<dbReference type="PROSITE" id="PS50012">
    <property type="entry name" value="RCC1_3"/>
    <property type="match status" value="20"/>
</dbReference>
<dbReference type="Gene3D" id="1.10.150.50">
    <property type="entry name" value="Transcription Factor, Ets-1"/>
    <property type="match status" value="1"/>
</dbReference>
<evidence type="ECO:0000313" key="5">
    <source>
        <dbReference type="EMBL" id="CAD8970010.1"/>
    </source>
</evidence>
<feature type="repeat" description="RCC1" evidence="2">
    <location>
        <begin position="261"/>
        <end position="312"/>
    </location>
</feature>
<dbReference type="EMBL" id="HBFX01034907">
    <property type="protein sequence ID" value="CAD8970010.1"/>
    <property type="molecule type" value="Transcribed_RNA"/>
</dbReference>
<feature type="repeat" description="RCC1" evidence="2">
    <location>
        <begin position="711"/>
        <end position="763"/>
    </location>
</feature>
<dbReference type="PANTHER" id="PTHR22870:SF408">
    <property type="entry name" value="OS09G0560450 PROTEIN"/>
    <property type="match status" value="1"/>
</dbReference>
<feature type="repeat" description="RCC1" evidence="2">
    <location>
        <begin position="979"/>
        <end position="1032"/>
    </location>
</feature>
<keyword evidence="1" id="KW-0677">Repeat</keyword>
<dbReference type="PANTHER" id="PTHR22870">
    <property type="entry name" value="REGULATOR OF CHROMOSOME CONDENSATION"/>
    <property type="match status" value="1"/>
</dbReference>
<feature type="repeat" description="RCC1" evidence="2">
    <location>
        <begin position="1402"/>
        <end position="1455"/>
    </location>
</feature>
<dbReference type="SUPFAM" id="SSF47769">
    <property type="entry name" value="SAM/Pointed domain"/>
    <property type="match status" value="1"/>
</dbReference>
<protein>
    <recommendedName>
        <fullName evidence="4">RCC1-like domain-containing protein</fullName>
    </recommendedName>
</protein>
<dbReference type="InterPro" id="IPR009091">
    <property type="entry name" value="RCC1/BLIP-II"/>
</dbReference>
<feature type="repeat" description="RCC1" evidence="2">
    <location>
        <begin position="148"/>
        <end position="200"/>
    </location>
</feature>
<feature type="repeat" description="RCC1" evidence="2">
    <location>
        <begin position="1456"/>
        <end position="1508"/>
    </location>
</feature>
<feature type="repeat" description="RCC1" evidence="2">
    <location>
        <begin position="764"/>
        <end position="821"/>
    </location>
</feature>
<feature type="domain" description="RCC1-like" evidence="4">
    <location>
        <begin position="1135"/>
        <end position="1343"/>
    </location>
</feature>
<evidence type="ECO:0000256" key="3">
    <source>
        <dbReference type="SAM" id="MobiDB-lite"/>
    </source>
</evidence>
<feature type="repeat" description="RCC1" evidence="2">
    <location>
        <begin position="927"/>
        <end position="978"/>
    </location>
</feature>
<feature type="repeat" description="RCC1" evidence="2">
    <location>
        <begin position="313"/>
        <end position="411"/>
    </location>
</feature>
<organism evidence="5">
    <name type="scientific">Hemiselmis andersenii</name>
    <name type="common">Cryptophyte alga</name>
    <dbReference type="NCBI Taxonomy" id="464988"/>
    <lineage>
        <taxon>Eukaryota</taxon>
        <taxon>Cryptophyceae</taxon>
        <taxon>Cryptomonadales</taxon>
        <taxon>Hemiselmidaceae</taxon>
        <taxon>Hemiselmis</taxon>
    </lineage>
</organism>
<name>A0A7S1E9W5_HEMAN</name>
<evidence type="ECO:0000259" key="4">
    <source>
        <dbReference type="Pfam" id="PF25390"/>
    </source>
</evidence>
<dbReference type="InterPro" id="IPR000408">
    <property type="entry name" value="Reg_chr_condens"/>
</dbReference>
<dbReference type="Pfam" id="PF25390">
    <property type="entry name" value="WD40_RLD"/>
    <property type="match status" value="3"/>
</dbReference>
<feature type="repeat" description="RCC1" evidence="2">
    <location>
        <begin position="1137"/>
        <end position="1188"/>
    </location>
</feature>
<feature type="repeat" description="RCC1" evidence="2">
    <location>
        <begin position="95"/>
        <end position="147"/>
    </location>
</feature>
<feature type="region of interest" description="Disordered" evidence="3">
    <location>
        <begin position="1096"/>
        <end position="1125"/>
    </location>
</feature>
<feature type="repeat" description="RCC1" evidence="2">
    <location>
        <begin position="1350"/>
        <end position="1401"/>
    </location>
</feature>
<feature type="repeat" description="RCC1" evidence="2">
    <location>
        <begin position="1243"/>
        <end position="1294"/>
    </location>
</feature>
<evidence type="ECO:0000256" key="2">
    <source>
        <dbReference type="PROSITE-ProRule" id="PRU00235"/>
    </source>
</evidence>
<dbReference type="InterPro" id="IPR051210">
    <property type="entry name" value="Ub_ligase/GEF_domain"/>
</dbReference>
<feature type="repeat" description="RCC1" evidence="2">
    <location>
        <begin position="1295"/>
        <end position="1347"/>
    </location>
</feature>
<proteinExistence type="predicted"/>
<evidence type="ECO:0000256" key="1">
    <source>
        <dbReference type="ARBA" id="ARBA00022737"/>
    </source>
</evidence>
<feature type="domain" description="RCC1-like" evidence="4">
    <location>
        <begin position="712"/>
        <end position="955"/>
    </location>
</feature>
<feature type="repeat" description="RCC1" evidence="2">
    <location>
        <begin position="38"/>
        <end position="94"/>
    </location>
</feature>
<dbReference type="Gene3D" id="2.130.10.30">
    <property type="entry name" value="Regulator of chromosome condensation 1/beta-lactamase-inhibitor protein II"/>
    <property type="match status" value="6"/>
</dbReference>
<feature type="domain" description="RCC1-like" evidence="4">
    <location>
        <begin position="37"/>
        <end position="349"/>
    </location>
</feature>
<feature type="repeat" description="RCC1" evidence="2">
    <location>
        <begin position="874"/>
        <end position="926"/>
    </location>
</feature>
<dbReference type="SUPFAM" id="SSF50985">
    <property type="entry name" value="RCC1/BLIP-II"/>
    <property type="match status" value="5"/>
</dbReference>
<dbReference type="InterPro" id="IPR013761">
    <property type="entry name" value="SAM/pointed_sf"/>
</dbReference>
<feature type="repeat" description="RCC1" evidence="2">
    <location>
        <begin position="201"/>
        <end position="260"/>
    </location>
</feature>
<dbReference type="PRINTS" id="PR00633">
    <property type="entry name" value="RCCNDNSATION"/>
</dbReference>
<dbReference type="Pfam" id="PF00415">
    <property type="entry name" value="RCC1"/>
    <property type="match status" value="4"/>
</dbReference>
<feature type="compositionally biased region" description="Polar residues" evidence="3">
    <location>
        <begin position="1101"/>
        <end position="1114"/>
    </location>
</feature>